<evidence type="ECO:0000313" key="3">
    <source>
        <dbReference type="EMBL" id="KGH42476.1"/>
    </source>
</evidence>
<dbReference type="PANTHER" id="PTHR33988">
    <property type="entry name" value="ENDORIBONUCLEASE MAZF-RELATED"/>
    <property type="match status" value="1"/>
</dbReference>
<keyword evidence="2" id="KW-1277">Toxin-antitoxin system</keyword>
<gene>
    <name evidence="3" type="ORF">CMPG5300_1973</name>
</gene>
<sequence length="113" mass="12730">MAVDILEQGTIIWANFRPVKGHEQDGIRPALVVSISDFQRLNNLIMVMPISNRKQSFPMHVPLDSRTKTTGSILTEHIKSIDPNERLVKVVEMCPNDKMQQALGLLYDSTSVN</sequence>
<proteinExistence type="inferred from homology"/>
<accession>A0AAW3FMY7</accession>
<dbReference type="RefSeq" id="WP_052098042.1">
    <property type="nucleotide sequence ID" value="NZ_CM002918.1"/>
</dbReference>
<dbReference type="GO" id="GO:0004521">
    <property type="term" value="F:RNA endonuclease activity"/>
    <property type="evidence" value="ECO:0007669"/>
    <property type="project" value="TreeGrafter"/>
</dbReference>
<name>A0AAW3FMY7_LACPN</name>
<organism evidence="3 4">
    <name type="scientific">Lactiplantibacillus plantarum CMPG5300</name>
    <dbReference type="NCBI Taxonomy" id="1304889"/>
    <lineage>
        <taxon>Bacteria</taxon>
        <taxon>Bacillati</taxon>
        <taxon>Bacillota</taxon>
        <taxon>Bacilli</taxon>
        <taxon>Lactobacillales</taxon>
        <taxon>Lactobacillaceae</taxon>
        <taxon>Lactiplantibacillus</taxon>
    </lineage>
</organism>
<dbReference type="InterPro" id="IPR011067">
    <property type="entry name" value="Plasmid_toxin/cell-grow_inhib"/>
</dbReference>
<dbReference type="GO" id="GO:0016075">
    <property type="term" value="P:rRNA catabolic process"/>
    <property type="evidence" value="ECO:0007669"/>
    <property type="project" value="TreeGrafter"/>
</dbReference>
<dbReference type="GO" id="GO:0006402">
    <property type="term" value="P:mRNA catabolic process"/>
    <property type="evidence" value="ECO:0007669"/>
    <property type="project" value="TreeGrafter"/>
</dbReference>
<dbReference type="PANTHER" id="PTHR33988:SF3">
    <property type="entry name" value="ENDORIBONUCLEASE TOXIN CHPB-RELATED"/>
    <property type="match status" value="1"/>
</dbReference>
<dbReference type="InterPro" id="IPR003477">
    <property type="entry name" value="PemK-like"/>
</dbReference>
<dbReference type="EMBL" id="AXZV01000012">
    <property type="protein sequence ID" value="KGH42476.1"/>
    <property type="molecule type" value="Genomic_DNA"/>
</dbReference>
<reference evidence="3 4" key="1">
    <citation type="journal article" date="2014" name="Genome Announc.">
        <title>Draft Genome Sequence of Lactobacillus plantarum CMPG5300, a Human Vaginal Isolate.</title>
        <authorList>
            <person name="Malik S."/>
            <person name="Siezen R.J."/>
            <person name="Renckens B."/>
            <person name="Vaneechoutte M."/>
            <person name="Vanderleyden J."/>
            <person name="Lebeer S."/>
        </authorList>
    </citation>
    <scope>NUCLEOTIDE SEQUENCE [LARGE SCALE GENOMIC DNA]</scope>
    <source>
        <strain evidence="3 4">CMPG5300</strain>
    </source>
</reference>
<protein>
    <submittedName>
        <fullName evidence="3">Toxin-antitoxin system, toxin component, PemK/MazF family</fullName>
    </submittedName>
</protein>
<comment type="caution">
    <text evidence="3">The sequence shown here is derived from an EMBL/GenBank/DDBJ whole genome shotgun (WGS) entry which is preliminary data.</text>
</comment>
<dbReference type="AlphaFoldDB" id="A0AAW3FMY7"/>
<dbReference type="Gene3D" id="2.30.30.110">
    <property type="match status" value="1"/>
</dbReference>
<dbReference type="Pfam" id="PF02452">
    <property type="entry name" value="PemK_toxin"/>
    <property type="match status" value="1"/>
</dbReference>
<dbReference type="GO" id="GO:0003677">
    <property type="term" value="F:DNA binding"/>
    <property type="evidence" value="ECO:0007669"/>
    <property type="project" value="InterPro"/>
</dbReference>
<evidence type="ECO:0000256" key="2">
    <source>
        <dbReference type="ARBA" id="ARBA00022649"/>
    </source>
</evidence>
<dbReference type="SUPFAM" id="SSF50118">
    <property type="entry name" value="Cell growth inhibitor/plasmid maintenance toxic component"/>
    <property type="match status" value="1"/>
</dbReference>
<dbReference type="Proteomes" id="UP000029801">
    <property type="component" value="Chromosome"/>
</dbReference>
<evidence type="ECO:0000313" key="4">
    <source>
        <dbReference type="Proteomes" id="UP000029801"/>
    </source>
</evidence>
<comment type="similarity">
    <text evidence="1">Belongs to the PemK/MazF family.</text>
</comment>
<evidence type="ECO:0000256" key="1">
    <source>
        <dbReference type="ARBA" id="ARBA00007521"/>
    </source>
</evidence>